<feature type="transmembrane region" description="Helical" evidence="10">
    <location>
        <begin position="137"/>
        <end position="154"/>
    </location>
</feature>
<evidence type="ECO:0000313" key="12">
    <source>
        <dbReference type="Proteomes" id="UP001500866"/>
    </source>
</evidence>
<dbReference type="PANTHER" id="PTHR43823:SF4">
    <property type="entry name" value="SPORULATION PROTEIN YKVU"/>
    <property type="match status" value="1"/>
</dbReference>
<evidence type="ECO:0000313" key="11">
    <source>
        <dbReference type="EMBL" id="GAA0606240.1"/>
    </source>
</evidence>
<dbReference type="InterPro" id="IPR048279">
    <property type="entry name" value="MdtK-like"/>
</dbReference>
<feature type="transmembrane region" description="Helical" evidence="10">
    <location>
        <begin position="237"/>
        <end position="262"/>
    </location>
</feature>
<evidence type="ECO:0000256" key="1">
    <source>
        <dbReference type="ARBA" id="ARBA00004651"/>
    </source>
</evidence>
<dbReference type="PANTHER" id="PTHR43823">
    <property type="entry name" value="SPORULATION PROTEIN YKVU"/>
    <property type="match status" value="1"/>
</dbReference>
<feature type="transmembrane region" description="Helical" evidence="10">
    <location>
        <begin position="282"/>
        <end position="305"/>
    </location>
</feature>
<feature type="transmembrane region" description="Helical" evidence="10">
    <location>
        <begin position="166"/>
        <end position="189"/>
    </location>
</feature>
<proteinExistence type="inferred from homology"/>
<evidence type="ECO:0000256" key="8">
    <source>
        <dbReference type="ARBA" id="ARBA00023136"/>
    </source>
</evidence>
<dbReference type="RefSeq" id="WP_343813440.1">
    <property type="nucleotide sequence ID" value="NZ_BAAADS010000017.1"/>
</dbReference>
<feature type="transmembrane region" description="Helical" evidence="10">
    <location>
        <begin position="416"/>
        <end position="435"/>
    </location>
</feature>
<reference evidence="11 12" key="1">
    <citation type="journal article" date="2019" name="Int. J. Syst. Evol. Microbiol.">
        <title>The Global Catalogue of Microorganisms (GCM) 10K type strain sequencing project: providing services to taxonomists for standard genome sequencing and annotation.</title>
        <authorList>
            <consortium name="The Broad Institute Genomics Platform"/>
            <consortium name="The Broad Institute Genome Sequencing Center for Infectious Disease"/>
            <person name="Wu L."/>
            <person name="Ma J."/>
        </authorList>
    </citation>
    <scope>NUCLEOTIDE SEQUENCE [LARGE SCALE GENOMIC DNA]</scope>
    <source>
        <strain evidence="11 12">JCM 15395</strain>
    </source>
</reference>
<dbReference type="PIRSF" id="PIRSF006603">
    <property type="entry name" value="DinF"/>
    <property type="match status" value="1"/>
</dbReference>
<evidence type="ECO:0000256" key="7">
    <source>
        <dbReference type="ARBA" id="ARBA00022989"/>
    </source>
</evidence>
<evidence type="ECO:0000256" key="2">
    <source>
        <dbReference type="ARBA" id="ARBA00008417"/>
    </source>
</evidence>
<evidence type="ECO:0000256" key="5">
    <source>
        <dbReference type="ARBA" id="ARBA00022475"/>
    </source>
</evidence>
<keyword evidence="12" id="KW-1185">Reference proteome</keyword>
<keyword evidence="7 10" id="KW-1133">Transmembrane helix</keyword>
<feature type="transmembrane region" description="Helical" evidence="10">
    <location>
        <begin position="391"/>
        <end position="410"/>
    </location>
</feature>
<dbReference type="CDD" id="cd13143">
    <property type="entry name" value="MATE_MepA_like"/>
    <property type="match status" value="1"/>
</dbReference>
<evidence type="ECO:0000256" key="3">
    <source>
        <dbReference type="ARBA" id="ARBA00022106"/>
    </source>
</evidence>
<comment type="similarity">
    <text evidence="2">Belongs to the multi antimicrobial extrusion (MATE) (TC 2.A.66.1) family. MepA subfamily.</text>
</comment>
<dbReference type="InterPro" id="IPR051327">
    <property type="entry name" value="MATE_MepA_subfamily"/>
</dbReference>
<dbReference type="InterPro" id="IPR045070">
    <property type="entry name" value="MATE_MepA-like"/>
</dbReference>
<gene>
    <name evidence="11" type="primary">fepA</name>
    <name evidence="11" type="ORF">GCM10009001_24330</name>
</gene>
<organism evidence="11 12">
    <name type="scientific">Virgibacillus siamensis</name>
    <dbReference type="NCBI Taxonomy" id="480071"/>
    <lineage>
        <taxon>Bacteria</taxon>
        <taxon>Bacillati</taxon>
        <taxon>Bacillota</taxon>
        <taxon>Bacilli</taxon>
        <taxon>Bacillales</taxon>
        <taxon>Bacillaceae</taxon>
        <taxon>Virgibacillus</taxon>
    </lineage>
</organism>
<name>A0ABN1G8F4_9BACI</name>
<evidence type="ECO:0000256" key="10">
    <source>
        <dbReference type="SAM" id="Phobius"/>
    </source>
</evidence>
<comment type="caution">
    <text evidence="11">The sequence shown here is derived from an EMBL/GenBank/DDBJ whole genome shotgun (WGS) entry which is preliminary data.</text>
</comment>
<keyword evidence="6 10" id="KW-0812">Transmembrane</keyword>
<comment type="subcellular location">
    <subcellularLocation>
        <location evidence="1">Cell membrane</location>
        <topology evidence="1">Multi-pass membrane protein</topology>
    </subcellularLocation>
</comment>
<sequence length="448" mass="48937">MSLLNERLQSQSTIKSFFQYFVPTILGMMLMSVNIVVDGIFVGNGVGAVALAGVNIAVPVFSIIISVALLIGMGGGALYSIAMGENNTDRAKLIFTISFILVTVITLFSGVIGLFNMEFLAKIFGANQETLPYVIDYMRILFLFSLILAWEIHISIFVRNDGDPQLAMVGLIVSALLNIVLDYWAIFILEWEVTGAALATCVATLAGLLVYTIHFFKKDSGLKFVRVKWKARDLKQIGAMGLPNFLSEAGTGIFVMGYNIAITYYAGTAGLAAFSVINYLHTFMFLAFIGIGTSIQPMISFYYGAKKYNAIKETVKVAEVTALALGALALLIGYLGTDLLISIFGVATDEITALAANGIRLFFIGYLFMGINFIYMTYYQSIGYVRPSLGITIFRGFIMLIAMLLILPYFFGITGIWLALPAAEGSVAITLMLFARRNVMRSQLGMRG</sequence>
<dbReference type="EMBL" id="BAAADS010000017">
    <property type="protein sequence ID" value="GAA0606240.1"/>
    <property type="molecule type" value="Genomic_DNA"/>
</dbReference>
<keyword evidence="4" id="KW-0813">Transport</keyword>
<feature type="transmembrane region" description="Helical" evidence="10">
    <location>
        <begin position="93"/>
        <end position="117"/>
    </location>
</feature>
<evidence type="ECO:0000256" key="9">
    <source>
        <dbReference type="ARBA" id="ARBA00023251"/>
    </source>
</evidence>
<dbReference type="Pfam" id="PF01554">
    <property type="entry name" value="MatE"/>
    <property type="match status" value="2"/>
</dbReference>
<feature type="transmembrane region" description="Helical" evidence="10">
    <location>
        <begin position="195"/>
        <end position="216"/>
    </location>
</feature>
<keyword evidence="8 10" id="KW-0472">Membrane</keyword>
<evidence type="ECO:0000256" key="4">
    <source>
        <dbReference type="ARBA" id="ARBA00022448"/>
    </source>
</evidence>
<keyword evidence="9" id="KW-0046">Antibiotic resistance</keyword>
<dbReference type="InterPro" id="IPR002528">
    <property type="entry name" value="MATE_fam"/>
</dbReference>
<accession>A0ABN1G8F4</accession>
<evidence type="ECO:0000256" key="6">
    <source>
        <dbReference type="ARBA" id="ARBA00022692"/>
    </source>
</evidence>
<feature type="transmembrane region" description="Helical" evidence="10">
    <location>
        <begin position="48"/>
        <end position="81"/>
    </location>
</feature>
<protein>
    <recommendedName>
        <fullName evidence="3">Multidrug export protein MepA</fullName>
    </recommendedName>
</protein>
<feature type="transmembrane region" description="Helical" evidence="10">
    <location>
        <begin position="359"/>
        <end position="379"/>
    </location>
</feature>
<feature type="transmembrane region" description="Helical" evidence="10">
    <location>
        <begin position="20"/>
        <end position="42"/>
    </location>
</feature>
<keyword evidence="5" id="KW-1003">Cell membrane</keyword>
<dbReference type="Proteomes" id="UP001500866">
    <property type="component" value="Unassembled WGS sequence"/>
</dbReference>
<feature type="transmembrane region" description="Helical" evidence="10">
    <location>
        <begin position="317"/>
        <end position="347"/>
    </location>
</feature>